<gene>
    <name evidence="1" type="ORF">FM114_04685</name>
</gene>
<accession>A0A1R4IZY2</accession>
<dbReference type="Proteomes" id="UP000188342">
    <property type="component" value="Unassembled WGS sequence"/>
</dbReference>
<proteinExistence type="predicted"/>
<sequence>MKPSTAAQKLGILLSAAPQDFQDNPITRDELDALREEPPAWLVELRKNGPFPRDVIAAKLGVSNSGLARGGLTEPLDADQVGELLADPPAWLEHERSVHRKVIADNERLKAQQERERR</sequence>
<dbReference type="EMBL" id="FUKQ01000018">
    <property type="protein sequence ID" value="SJN25397.1"/>
    <property type="molecule type" value="Genomic_DNA"/>
</dbReference>
<evidence type="ECO:0000313" key="2">
    <source>
        <dbReference type="Proteomes" id="UP000188342"/>
    </source>
</evidence>
<keyword evidence="2" id="KW-1185">Reference proteome</keyword>
<organism evidence="1 2">
    <name type="scientific">Luteococcus japonicus LSP_Lj1</name>
    <dbReference type="NCBI Taxonomy" id="1255658"/>
    <lineage>
        <taxon>Bacteria</taxon>
        <taxon>Bacillati</taxon>
        <taxon>Actinomycetota</taxon>
        <taxon>Actinomycetes</taxon>
        <taxon>Propionibacteriales</taxon>
        <taxon>Propionibacteriaceae</taxon>
        <taxon>Luteococcus</taxon>
    </lineage>
</organism>
<evidence type="ECO:0000313" key="1">
    <source>
        <dbReference type="EMBL" id="SJN25397.1"/>
    </source>
</evidence>
<dbReference type="OrthoDB" id="3389921at2"/>
<dbReference type="Pfam" id="PF19460">
    <property type="entry name" value="DUF5997"/>
    <property type="match status" value="1"/>
</dbReference>
<dbReference type="InterPro" id="IPR046039">
    <property type="entry name" value="DUF5997"/>
</dbReference>
<dbReference type="STRING" id="1255658.FM114_04685"/>
<dbReference type="AlphaFoldDB" id="A0A1R4IZY2"/>
<reference evidence="1 2" key="1">
    <citation type="submission" date="2017-02" db="EMBL/GenBank/DDBJ databases">
        <authorList>
            <person name="Peterson S.W."/>
        </authorList>
    </citation>
    <scope>NUCLEOTIDE SEQUENCE [LARGE SCALE GENOMIC DNA]</scope>
    <source>
        <strain evidence="1 2">LSP_Lj1</strain>
    </source>
</reference>
<name>A0A1R4IZY2_9ACTN</name>
<protein>
    <submittedName>
        <fullName evidence="1">Uncharacterized protein</fullName>
    </submittedName>
</protein>